<feature type="transmembrane region" description="Helical" evidence="1">
    <location>
        <begin position="6"/>
        <end position="29"/>
    </location>
</feature>
<keyword evidence="1" id="KW-1133">Transmembrane helix</keyword>
<dbReference type="AlphaFoldDB" id="A0A2P2II41"/>
<evidence type="ECO:0000256" key="1">
    <source>
        <dbReference type="SAM" id="Phobius"/>
    </source>
</evidence>
<keyword evidence="1" id="KW-0812">Transmembrane</keyword>
<keyword evidence="1" id="KW-0472">Membrane</keyword>
<protein>
    <submittedName>
        <fullName evidence="2">Uncharacterized protein</fullName>
    </submittedName>
</protein>
<accession>A0A2P2II41</accession>
<organism evidence="2">
    <name type="scientific">Rhizophora mucronata</name>
    <name type="common">Asiatic mangrove</name>
    <dbReference type="NCBI Taxonomy" id="61149"/>
    <lineage>
        <taxon>Eukaryota</taxon>
        <taxon>Viridiplantae</taxon>
        <taxon>Streptophyta</taxon>
        <taxon>Embryophyta</taxon>
        <taxon>Tracheophyta</taxon>
        <taxon>Spermatophyta</taxon>
        <taxon>Magnoliopsida</taxon>
        <taxon>eudicotyledons</taxon>
        <taxon>Gunneridae</taxon>
        <taxon>Pentapetalae</taxon>
        <taxon>rosids</taxon>
        <taxon>fabids</taxon>
        <taxon>Malpighiales</taxon>
        <taxon>Rhizophoraceae</taxon>
        <taxon>Rhizophora</taxon>
    </lineage>
</organism>
<dbReference type="EMBL" id="GGEC01000378">
    <property type="protein sequence ID" value="MBW80861.1"/>
    <property type="molecule type" value="Transcribed_RNA"/>
</dbReference>
<reference evidence="2" key="1">
    <citation type="submission" date="2018-02" db="EMBL/GenBank/DDBJ databases">
        <title>Rhizophora mucronata_Transcriptome.</title>
        <authorList>
            <person name="Meera S.P."/>
            <person name="Sreeshan A."/>
            <person name="Augustine A."/>
        </authorList>
    </citation>
    <scope>NUCLEOTIDE SEQUENCE</scope>
    <source>
        <tissue evidence="2">Leaf</tissue>
    </source>
</reference>
<sequence length="35" mass="4117">MCMPQIIHHFSTSNSLFTTIVVKLILIFFHSRIKL</sequence>
<evidence type="ECO:0000313" key="2">
    <source>
        <dbReference type="EMBL" id="MBW80861.1"/>
    </source>
</evidence>
<name>A0A2P2II41_RHIMU</name>
<proteinExistence type="predicted"/>